<keyword evidence="3 9" id="KW-0813">Transport</keyword>
<evidence type="ECO:0000256" key="6">
    <source>
        <dbReference type="ARBA" id="ARBA00022970"/>
    </source>
</evidence>
<evidence type="ECO:0000256" key="9">
    <source>
        <dbReference type="RuleBase" id="RU363032"/>
    </source>
</evidence>
<proteinExistence type="inferred from homology"/>
<dbReference type="CDD" id="cd06261">
    <property type="entry name" value="TM_PBP2"/>
    <property type="match status" value="1"/>
</dbReference>
<dbReference type="GO" id="GO:0043190">
    <property type="term" value="C:ATP-binding cassette (ABC) transporter complex"/>
    <property type="evidence" value="ECO:0007669"/>
    <property type="project" value="InterPro"/>
</dbReference>
<evidence type="ECO:0000259" key="10">
    <source>
        <dbReference type="PROSITE" id="PS50928"/>
    </source>
</evidence>
<dbReference type="eggNOG" id="COG4597">
    <property type="taxonomic scope" value="Bacteria"/>
</dbReference>
<feature type="transmembrane region" description="Helical" evidence="9">
    <location>
        <begin position="251"/>
        <end position="270"/>
    </location>
</feature>
<evidence type="ECO:0000313" key="11">
    <source>
        <dbReference type="EMBL" id="AEQ53786.1"/>
    </source>
</evidence>
<evidence type="ECO:0000256" key="7">
    <source>
        <dbReference type="ARBA" id="ARBA00022989"/>
    </source>
</evidence>
<dbReference type="PROSITE" id="PS50928">
    <property type="entry name" value="ABC_TM1"/>
    <property type="match status" value="1"/>
</dbReference>
<dbReference type="Pfam" id="PF00528">
    <property type="entry name" value="BPD_transp_1"/>
    <property type="match status" value="1"/>
</dbReference>
<protein>
    <submittedName>
        <fullName evidence="11">Polar amino acid ABC transporter, inner membrane subunit</fullName>
    </submittedName>
</protein>
<evidence type="ECO:0000256" key="3">
    <source>
        <dbReference type="ARBA" id="ARBA00022448"/>
    </source>
</evidence>
<dbReference type="KEGG" id="phl:KKY_3804"/>
<dbReference type="HOGENOM" id="CLU_019602_8_0_5"/>
<dbReference type="Gene3D" id="1.10.3720.10">
    <property type="entry name" value="MetI-like"/>
    <property type="match status" value="1"/>
</dbReference>
<feature type="transmembrane region" description="Helical" evidence="9">
    <location>
        <begin position="351"/>
        <end position="370"/>
    </location>
</feature>
<evidence type="ECO:0000256" key="2">
    <source>
        <dbReference type="ARBA" id="ARBA00010072"/>
    </source>
</evidence>
<dbReference type="PANTHER" id="PTHR30614">
    <property type="entry name" value="MEMBRANE COMPONENT OF AMINO ACID ABC TRANSPORTER"/>
    <property type="match status" value="1"/>
</dbReference>
<dbReference type="AlphaFoldDB" id="G4RD36"/>
<keyword evidence="8 9" id="KW-0472">Membrane</keyword>
<keyword evidence="5 9" id="KW-0812">Transmembrane</keyword>
<comment type="similarity">
    <text evidence="2">Belongs to the binding-protein-dependent transport system permease family. HisMQ subfamily.</text>
</comment>
<dbReference type="SUPFAM" id="SSF161098">
    <property type="entry name" value="MetI-like"/>
    <property type="match status" value="1"/>
</dbReference>
<evidence type="ECO:0000313" key="12">
    <source>
        <dbReference type="Proteomes" id="UP000008850"/>
    </source>
</evidence>
<dbReference type="NCBIfam" id="TIGR01726">
    <property type="entry name" value="HEQRo_perm_3TM"/>
    <property type="match status" value="1"/>
</dbReference>
<keyword evidence="12" id="KW-1185">Reference proteome</keyword>
<organism evidence="11 12">
    <name type="scientific">Pelagibacterium halotolerans (strain DSM 22347 / JCM 15775 / CGMCC 1.7692 / B2)</name>
    <dbReference type="NCBI Taxonomy" id="1082931"/>
    <lineage>
        <taxon>Bacteria</taxon>
        <taxon>Pseudomonadati</taxon>
        <taxon>Pseudomonadota</taxon>
        <taxon>Alphaproteobacteria</taxon>
        <taxon>Hyphomicrobiales</taxon>
        <taxon>Devosiaceae</taxon>
        <taxon>Pelagibacterium</taxon>
    </lineage>
</organism>
<feature type="transmembrane region" description="Helical" evidence="9">
    <location>
        <begin position="165"/>
        <end position="187"/>
    </location>
</feature>
<feature type="transmembrane region" description="Helical" evidence="9">
    <location>
        <begin position="12"/>
        <end position="30"/>
    </location>
</feature>
<feature type="transmembrane region" description="Helical" evidence="9">
    <location>
        <begin position="115"/>
        <end position="135"/>
    </location>
</feature>
<feature type="transmembrane region" description="Helical" evidence="9">
    <location>
        <begin position="70"/>
        <end position="103"/>
    </location>
</feature>
<sequence>MFLKSQKARNIGLQLAFVGLIVAVIVTAIFEAQSNFAQQGIGLTSDFIWKTTGWEMSFSILPTDRTDPYWWYLLVGLANTLFLAVIGLAGATIFGGLVGLALIAPNRPLNLIGTIYVEIFRNIPLILQIFFWYSLTTLLPSPRNAGALAGVFFTGRGIYLPGLNVAGWSIALFWVVIFATVMAFVWFMAAKRFRKLEPGQRRRIPVAIIAVGLALAAIVLFLGHPAGTPWLAIPEPQGLNIRGGYRIQPELYALAFAIAVAGGASVAEIFRGGFKAVGSGHAEAAYALGLSGWQTFSRVRFPLAMRAMLPSLSNQFVWLVKATTLGLIVGYTDLFAVVVSSITQSGQTFEFMAILMVAFILINFSLANVFNRINDAARLKGHQTRG</sequence>
<reference evidence="11 12" key="1">
    <citation type="journal article" date="2012" name="J. Bacteriol.">
        <title>Complete genome sequence of Pelagibacterium halotolerans B2T.</title>
        <authorList>
            <person name="Huo Y.Y."/>
            <person name="Cheng H."/>
            <person name="Han X.F."/>
            <person name="Jiang X.W."/>
            <person name="Sun C."/>
            <person name="Zhang X.Q."/>
            <person name="Zhu X.F."/>
            <person name="Liu Y.F."/>
            <person name="Li P.F."/>
            <person name="Ni P.X."/>
            <person name="Wu M."/>
        </authorList>
    </citation>
    <scope>NUCLEOTIDE SEQUENCE [LARGE SCALE GENOMIC DNA]</scope>
    <source>
        <strain evidence="12">DSM 22347 / JCM 15775 / CGMCC 1.7692 / B2</strain>
    </source>
</reference>
<dbReference type="Proteomes" id="UP000008850">
    <property type="component" value="Chromosome"/>
</dbReference>
<dbReference type="STRING" id="1082931.KKY_3804"/>
<keyword evidence="4" id="KW-1003">Cell membrane</keyword>
<dbReference type="InterPro" id="IPR043429">
    <property type="entry name" value="ArtM/GltK/GlnP/TcyL/YhdX-like"/>
</dbReference>
<dbReference type="GO" id="GO:0022857">
    <property type="term" value="F:transmembrane transporter activity"/>
    <property type="evidence" value="ECO:0007669"/>
    <property type="project" value="InterPro"/>
</dbReference>
<evidence type="ECO:0000256" key="5">
    <source>
        <dbReference type="ARBA" id="ARBA00022692"/>
    </source>
</evidence>
<dbReference type="PANTHER" id="PTHR30614:SF37">
    <property type="entry name" value="AMINO-ACID ABC TRANSPORTER PERMEASE PROTEIN YHDX-RELATED"/>
    <property type="match status" value="1"/>
</dbReference>
<accession>G4RD36</accession>
<name>G4RD36_PELHB</name>
<dbReference type="EMBL" id="CP003075">
    <property type="protein sequence ID" value="AEQ53786.1"/>
    <property type="molecule type" value="Genomic_DNA"/>
</dbReference>
<dbReference type="InterPro" id="IPR010065">
    <property type="entry name" value="AA_ABC_transptr_permease_3TM"/>
</dbReference>
<dbReference type="GO" id="GO:0006865">
    <property type="term" value="P:amino acid transport"/>
    <property type="evidence" value="ECO:0007669"/>
    <property type="project" value="UniProtKB-KW"/>
</dbReference>
<dbReference type="RefSeq" id="WP_014132930.1">
    <property type="nucleotide sequence ID" value="NC_016078.1"/>
</dbReference>
<evidence type="ECO:0000256" key="4">
    <source>
        <dbReference type="ARBA" id="ARBA00022475"/>
    </source>
</evidence>
<feature type="transmembrane region" description="Helical" evidence="9">
    <location>
        <begin position="208"/>
        <end position="231"/>
    </location>
</feature>
<feature type="transmembrane region" description="Helical" evidence="9">
    <location>
        <begin position="316"/>
        <end position="339"/>
    </location>
</feature>
<dbReference type="InterPro" id="IPR000515">
    <property type="entry name" value="MetI-like"/>
</dbReference>
<keyword evidence="6" id="KW-0029">Amino-acid transport</keyword>
<gene>
    <name evidence="11" type="ordered locus">KKY_3804</name>
</gene>
<evidence type="ECO:0000256" key="1">
    <source>
        <dbReference type="ARBA" id="ARBA00004429"/>
    </source>
</evidence>
<dbReference type="InterPro" id="IPR035906">
    <property type="entry name" value="MetI-like_sf"/>
</dbReference>
<comment type="subcellular location">
    <subcellularLocation>
        <location evidence="1">Cell inner membrane</location>
        <topology evidence="1">Multi-pass membrane protein</topology>
    </subcellularLocation>
    <subcellularLocation>
        <location evidence="9">Cell membrane</location>
        <topology evidence="9">Multi-pass membrane protein</topology>
    </subcellularLocation>
</comment>
<feature type="domain" description="ABC transmembrane type-1" evidence="10">
    <location>
        <begin position="77"/>
        <end position="370"/>
    </location>
</feature>
<keyword evidence="7 9" id="KW-1133">Transmembrane helix</keyword>
<evidence type="ECO:0000256" key="8">
    <source>
        <dbReference type="ARBA" id="ARBA00023136"/>
    </source>
</evidence>